<comment type="caution">
    <text evidence="1">The sequence shown here is derived from an EMBL/GenBank/DDBJ whole genome shotgun (WGS) entry which is preliminary data.</text>
</comment>
<protein>
    <recommendedName>
        <fullName evidence="2">Reverse transcriptase domain-containing protein</fullName>
    </recommendedName>
</protein>
<gene>
    <name evidence="1" type="ORF">Tci_873024</name>
</gene>
<sequence>NHDPIKEMDSILEDSIDKDNLVDLNDNLVDTIPEMFTDEHAFDYSSPPLYDEYDDDLFEVEFDIIDAYNDLFESNGEKIKESKLLIDELDLPRLSDFIPSPEYNSFLFEDFSKVDA</sequence>
<evidence type="ECO:0000313" key="1">
    <source>
        <dbReference type="EMBL" id="GFD01055.1"/>
    </source>
</evidence>
<dbReference type="EMBL" id="BKCJ011188880">
    <property type="protein sequence ID" value="GFD01055.1"/>
    <property type="molecule type" value="Genomic_DNA"/>
</dbReference>
<feature type="non-terminal residue" evidence="1">
    <location>
        <position position="1"/>
    </location>
</feature>
<name>A0A699SSK6_TANCI</name>
<evidence type="ECO:0008006" key="2">
    <source>
        <dbReference type="Google" id="ProtNLM"/>
    </source>
</evidence>
<reference evidence="1" key="1">
    <citation type="journal article" date="2019" name="Sci. Rep.">
        <title>Draft genome of Tanacetum cinerariifolium, the natural source of mosquito coil.</title>
        <authorList>
            <person name="Yamashiro T."/>
            <person name="Shiraishi A."/>
            <person name="Satake H."/>
            <person name="Nakayama K."/>
        </authorList>
    </citation>
    <scope>NUCLEOTIDE SEQUENCE</scope>
</reference>
<dbReference type="AlphaFoldDB" id="A0A699SSK6"/>
<organism evidence="1">
    <name type="scientific">Tanacetum cinerariifolium</name>
    <name type="common">Dalmatian daisy</name>
    <name type="synonym">Chrysanthemum cinerariifolium</name>
    <dbReference type="NCBI Taxonomy" id="118510"/>
    <lineage>
        <taxon>Eukaryota</taxon>
        <taxon>Viridiplantae</taxon>
        <taxon>Streptophyta</taxon>
        <taxon>Embryophyta</taxon>
        <taxon>Tracheophyta</taxon>
        <taxon>Spermatophyta</taxon>
        <taxon>Magnoliopsida</taxon>
        <taxon>eudicotyledons</taxon>
        <taxon>Gunneridae</taxon>
        <taxon>Pentapetalae</taxon>
        <taxon>asterids</taxon>
        <taxon>campanulids</taxon>
        <taxon>Asterales</taxon>
        <taxon>Asteraceae</taxon>
        <taxon>Asteroideae</taxon>
        <taxon>Anthemideae</taxon>
        <taxon>Anthemidinae</taxon>
        <taxon>Tanacetum</taxon>
    </lineage>
</organism>
<proteinExistence type="predicted"/>
<accession>A0A699SSK6</accession>